<dbReference type="PANTHER" id="PTHR40094">
    <property type="entry name" value="ALPHA-2-MACROGLOBULIN HOMOLOG"/>
    <property type="match status" value="1"/>
</dbReference>
<dbReference type="EMBL" id="FNID01000002">
    <property type="protein sequence ID" value="SDM62063.1"/>
    <property type="molecule type" value="Genomic_DNA"/>
</dbReference>
<dbReference type="PANTHER" id="PTHR40094:SF1">
    <property type="entry name" value="UBIQUITIN DOMAIN-CONTAINING PROTEIN"/>
    <property type="match status" value="1"/>
</dbReference>
<dbReference type="STRING" id="258515.SAMN05192585_10288"/>
<dbReference type="InterPro" id="IPR051802">
    <property type="entry name" value="YfhM-like"/>
</dbReference>
<protein>
    <submittedName>
        <fullName evidence="4">Alpha-2-macroglobulin family N-terminal region</fullName>
    </submittedName>
</protein>
<dbReference type="PROSITE" id="PS51257">
    <property type="entry name" value="PROKAR_LIPOPROTEIN"/>
    <property type="match status" value="1"/>
</dbReference>
<dbReference type="InterPro" id="IPR032812">
    <property type="entry name" value="SbsA_Ig"/>
</dbReference>
<dbReference type="InterPro" id="IPR011625">
    <property type="entry name" value="A2M_N_BRD"/>
</dbReference>
<dbReference type="Proteomes" id="UP000199182">
    <property type="component" value="Unassembled WGS sequence"/>
</dbReference>
<sequence>MKNKGLVHRLFSLLVAVVMLVLALASCTPSLKDPEPSVLSNISFAPQKSDDAGVAYDSGFVITSTVALSQSELEKNLTVEPKLEYTLTKTDDGYLLKPSQPLAENTVYAFTLGTKEGRTRTWAFQTRRAFKIVSTTPMNGSAEVKGYSSIEIKTTHYGVDLSSYFEIAPAVKGNFEIRGYTTVFRPEEGLLPKTKYTVTIKKGLESPFGDILPEDYSFSFTTKSANDYGGYAERPISLYNNYSETFLSTDTPLIELFVSEKYQNAAFTTEVYQFDGSQQYIEAVMDYDKAMREGKPMDSYAYPADKLKRLVTFDSKFIKKTGYSSSGYVVFDKPLDKGWYLVNITAKDGSCSVQKLLQISDVSVYTQSINGETLVWLNSAATGQPVNAAGVGILKLGDKAPAVSGVTDKDGMTVLSTKGFEDAYLIAKVDTENEFADTIPLQEYREPNIDELYYSYIYKDRELYMPTDTIHLWGRLAPRKDGVTVPASLKAALTGGYNESVKPEDIIQSVPVTLQPDGTFNADISFNTLASDWYSLCIIDDAGKVYCSTSTEVYEYQKPLYVCSVSSKKPFYTAQEKVDFTLKTAFFSGTPAPNLTFQTNSLSDELKQVTTDLMGLATLYGNEDKRAVEDHTTWDPYYYSVYLTSNGMENQYYDASGSVLMFPRDTMLQAEKVKNGYRTDVNITTNKVDISKVKTADEVWQNYPKKITGAAVNIPVTVSVYRMDLIKEFAENYYDPLNKKTVPYYTYREQQTLEKQYTVNTINGKATLSDLPNPQSKTQYYRIELSCKDTAGMKVVNSVYLSYYGEFDNDGEIDDLKYYRYANTKEKTQDYRGDYYRWYGWNGSEASYELGETVGIQLLENARPAEAKGTILYTLLQDKIIDRGIVTGQTSFSFTEAEKHLPNVKIAGAYFDGRHIFPVSDCSATFNPKAREVDITVTPDKKDYRPGDKVSLAVEAKDNNGKPVQGELVVSVADEAVFAIAPQYTYPAQELYRSVYYYGVTTFASYVQHSFYANGGGKGGGGGDGVRTDFKDTAFFMPTKTDQNGKATVSFTLPDNLTSWRITAVSVAEAAGKLIAGADISNISARLPLFVSPVYNTTYIEGDDIAFTARAYGDKVVNITPVDFTATVTGGDKVNKELKATNTADEYAQFNFGKLPAGSYKVAFKAQTGGESDAMEVPFTVKQSGVELQVTHEVAPNEVSSLSPLKYPVWLGFYDSQYKDYMKTLNNLLACDGERVDQQVAYEVASRLMRQYAEKDDILPAPEQPNDFSEYQESGGGVRVYSYDSTDVQLTARAAAAAPELFKTQNMIEYFNNFLKSGYGSTTEVSAAIMGLAALKQPVLTDAKSMLKNSGVLLDVDYLYLTAALAYLGDTDAAQKAYDTYIAPSIVTNEAWAYYDVTIHPRAITDEFTGYQQDNGSIAETDSGKSSNLQQDALTQTGANLKRTALTMLISMKLGHGDTEKLLAYIRDNSAYDVATLLEQTAYLQGFVPKTTDTAVVAFNKGLFPTNLELKKSGIRYVPFDKNQLAKANITVKNGSVGIVASYTGVPGNLSAKPSPDITVEKTITPENGGTLKAGELVRVKIKVHMTENAPVGIYNLSEWVPSSLRFDSAVYEKNADGGIWLDAKEGQRLTMYLYRSGLQNSLKGEQPKQKTDYSFTYLARCVTEGDSKIDSTYIVNRASGTVAFTKAGDVISVKSGFKESVTSSK</sequence>
<organism evidence="4 5">
    <name type="scientific">Acetanaerobacterium elongatum</name>
    <dbReference type="NCBI Taxonomy" id="258515"/>
    <lineage>
        <taxon>Bacteria</taxon>
        <taxon>Bacillati</taxon>
        <taxon>Bacillota</taxon>
        <taxon>Clostridia</taxon>
        <taxon>Eubacteriales</taxon>
        <taxon>Oscillospiraceae</taxon>
        <taxon>Acetanaerobacterium</taxon>
    </lineage>
</organism>
<dbReference type="GO" id="GO:0004866">
    <property type="term" value="F:endopeptidase inhibitor activity"/>
    <property type="evidence" value="ECO:0007669"/>
    <property type="project" value="InterPro"/>
</dbReference>
<evidence type="ECO:0000259" key="3">
    <source>
        <dbReference type="SMART" id="SM01360"/>
    </source>
</evidence>
<dbReference type="Gene3D" id="2.20.130.20">
    <property type="match status" value="1"/>
</dbReference>
<reference evidence="4 5" key="1">
    <citation type="submission" date="2016-10" db="EMBL/GenBank/DDBJ databases">
        <authorList>
            <person name="de Groot N.N."/>
        </authorList>
    </citation>
    <scope>NUCLEOTIDE SEQUENCE [LARGE SCALE GENOMIC DNA]</scope>
    <source>
        <strain evidence="4 5">CGMCC 1.5012</strain>
    </source>
</reference>
<keyword evidence="5" id="KW-1185">Reference proteome</keyword>
<evidence type="ECO:0000256" key="1">
    <source>
        <dbReference type="ARBA" id="ARBA00022729"/>
    </source>
</evidence>
<evidence type="ECO:0000313" key="4">
    <source>
        <dbReference type="EMBL" id="SDM62063.1"/>
    </source>
</evidence>
<name>A0A1G9UQC5_9FIRM</name>
<accession>A0A1G9UQC5</accession>
<gene>
    <name evidence="4" type="ORF">SAMN05192585_10288</name>
</gene>
<dbReference type="Pfam" id="PF00207">
    <property type="entry name" value="A2M"/>
    <property type="match status" value="1"/>
</dbReference>
<dbReference type="SMART" id="SM01359">
    <property type="entry name" value="A2M_N_2"/>
    <property type="match status" value="1"/>
</dbReference>
<evidence type="ECO:0000259" key="2">
    <source>
        <dbReference type="SMART" id="SM01359"/>
    </source>
</evidence>
<dbReference type="SMART" id="SM01360">
    <property type="entry name" value="A2M"/>
    <property type="match status" value="1"/>
</dbReference>
<dbReference type="InterPro" id="IPR001599">
    <property type="entry name" value="Macroglobln_a2"/>
</dbReference>
<dbReference type="Pfam" id="PF07703">
    <property type="entry name" value="A2M_BRD"/>
    <property type="match status" value="1"/>
</dbReference>
<proteinExistence type="predicted"/>
<evidence type="ECO:0000313" key="5">
    <source>
        <dbReference type="Proteomes" id="UP000199182"/>
    </source>
</evidence>
<dbReference type="Pfam" id="PF13205">
    <property type="entry name" value="Big_5"/>
    <property type="match status" value="1"/>
</dbReference>
<keyword evidence="1" id="KW-0732">Signal</keyword>
<feature type="domain" description="Alpha-2-macroglobulin" evidence="3">
    <location>
        <begin position="1033"/>
        <end position="1130"/>
    </location>
</feature>
<feature type="domain" description="Alpha-2-macroglobulin bait region" evidence="2">
    <location>
        <begin position="844"/>
        <end position="980"/>
    </location>
</feature>